<dbReference type="AlphaFoldDB" id="A0A6P5Y966"/>
<protein>
    <recommendedName>
        <fullName evidence="6">GDT1 family protein</fullName>
    </recommendedName>
</protein>
<keyword evidence="5 6" id="KW-0472">Membrane</keyword>
<dbReference type="InterPro" id="IPR049555">
    <property type="entry name" value="GDT1-like_CS"/>
</dbReference>
<feature type="transmembrane region" description="Helical" evidence="6">
    <location>
        <begin position="337"/>
        <end position="357"/>
    </location>
</feature>
<dbReference type="Pfam" id="PF01169">
    <property type="entry name" value="GDT1"/>
    <property type="match status" value="2"/>
</dbReference>
<feature type="transmembrane region" description="Helical" evidence="6">
    <location>
        <begin position="135"/>
        <end position="156"/>
    </location>
</feature>
<dbReference type="GO" id="GO:0009535">
    <property type="term" value="C:chloroplast thylakoid membrane"/>
    <property type="evidence" value="ECO:0007669"/>
    <property type="project" value="TreeGrafter"/>
</dbReference>
<gene>
    <name evidence="9" type="primary">LOC111289903</name>
</gene>
<evidence type="ECO:0000256" key="6">
    <source>
        <dbReference type="RuleBase" id="RU365102"/>
    </source>
</evidence>
<dbReference type="GO" id="GO:0015085">
    <property type="term" value="F:calcium ion transmembrane transporter activity"/>
    <property type="evidence" value="ECO:0007669"/>
    <property type="project" value="TreeGrafter"/>
</dbReference>
<dbReference type="GO" id="GO:0005794">
    <property type="term" value="C:Golgi apparatus"/>
    <property type="evidence" value="ECO:0007669"/>
    <property type="project" value="TreeGrafter"/>
</dbReference>
<reference evidence="9" key="1">
    <citation type="submission" date="2025-08" db="UniProtKB">
        <authorList>
            <consortium name="RefSeq"/>
        </authorList>
    </citation>
    <scope>IDENTIFICATION</scope>
    <source>
        <tissue evidence="9">Fruit stalk</tissue>
    </source>
</reference>
<comment type="similarity">
    <text evidence="2 6">Belongs to the GDT1 family.</text>
</comment>
<dbReference type="GO" id="GO:0032472">
    <property type="term" value="P:Golgi calcium ion transport"/>
    <property type="evidence" value="ECO:0007669"/>
    <property type="project" value="TreeGrafter"/>
</dbReference>
<name>A0A6P5Y966_DURZI</name>
<evidence type="ECO:0000256" key="5">
    <source>
        <dbReference type="ARBA" id="ARBA00023136"/>
    </source>
</evidence>
<keyword evidence="3 6" id="KW-0812">Transmembrane</keyword>
<keyword evidence="4 6" id="KW-1133">Transmembrane helix</keyword>
<sequence>MRGITLRESGLVAHPLLLPCPRPPNSFTSHLLSLNVNSLAKKHASKLSSRHQTLLFSRCFRNWFVSTCEEFGGLRKKVAAHQHGLEYKFVDSKNREEIIALGHKSKDHAPVNNNMIRGNYIATDLAVSNTLFNNLLKFMVLFVLLTFEGSQSAVALSDIASGLQSIPYVGDLGDISTGFASAFLLIFFSELGDKTFFIAALLAARNSAAVVFIGTFGALAAMTIISVVLGRTFHYVDEILPFRFGEADLPIDDIAAVCLLVYFGVSTLLDAASSDNQKAENEQKEAELAVSEFSGNGAGILAAANTVIGTFLLVFVAEWGDKSFFSTIALAAASSPLGVIGGALAGHGVATLLAVLGGSLLGTFLSEKAIAYIGGTLFLVFAVVTLIEIVN</sequence>
<feature type="transmembrane region" description="Helical" evidence="6">
    <location>
        <begin position="209"/>
        <end position="234"/>
    </location>
</feature>
<evidence type="ECO:0000256" key="3">
    <source>
        <dbReference type="ARBA" id="ARBA00022692"/>
    </source>
</evidence>
<evidence type="ECO:0000256" key="2">
    <source>
        <dbReference type="ARBA" id="ARBA00009190"/>
    </source>
</evidence>
<dbReference type="Proteomes" id="UP000515121">
    <property type="component" value="Unplaced"/>
</dbReference>
<feature type="transmembrane region" description="Helical" evidence="6">
    <location>
        <begin position="369"/>
        <end position="390"/>
    </location>
</feature>
<dbReference type="GO" id="GO:0005384">
    <property type="term" value="F:manganese ion transmembrane transporter activity"/>
    <property type="evidence" value="ECO:0007669"/>
    <property type="project" value="TreeGrafter"/>
</dbReference>
<feature type="transmembrane region" description="Helical" evidence="6">
    <location>
        <begin position="293"/>
        <end position="317"/>
    </location>
</feature>
<feature type="coiled-coil region" evidence="7">
    <location>
        <begin position="269"/>
        <end position="296"/>
    </location>
</feature>
<feature type="transmembrane region" description="Helical" evidence="6">
    <location>
        <begin position="254"/>
        <end position="272"/>
    </location>
</feature>
<evidence type="ECO:0000256" key="7">
    <source>
        <dbReference type="SAM" id="Coils"/>
    </source>
</evidence>
<proteinExistence type="inferred from homology"/>
<evidence type="ECO:0000313" key="9">
    <source>
        <dbReference type="RefSeq" id="XP_022736998.1"/>
    </source>
</evidence>
<dbReference type="PROSITE" id="PS01214">
    <property type="entry name" value="UPF0016"/>
    <property type="match status" value="1"/>
</dbReference>
<dbReference type="KEGG" id="dzi:111289903"/>
<evidence type="ECO:0000256" key="4">
    <source>
        <dbReference type="ARBA" id="ARBA00022989"/>
    </source>
</evidence>
<dbReference type="InterPro" id="IPR001727">
    <property type="entry name" value="GDT1-like"/>
</dbReference>
<dbReference type="OrthoDB" id="442680at2759"/>
<evidence type="ECO:0000256" key="1">
    <source>
        <dbReference type="ARBA" id="ARBA00004141"/>
    </source>
</evidence>
<dbReference type="GO" id="GO:0032468">
    <property type="term" value="P:Golgi calcium ion homeostasis"/>
    <property type="evidence" value="ECO:0007669"/>
    <property type="project" value="TreeGrafter"/>
</dbReference>
<dbReference type="PANTHER" id="PTHR12608:SF6">
    <property type="entry name" value="PROTEIN PAM71, CHLOROPLASTIC"/>
    <property type="match status" value="1"/>
</dbReference>
<keyword evidence="8" id="KW-1185">Reference proteome</keyword>
<evidence type="ECO:0000313" key="8">
    <source>
        <dbReference type="Proteomes" id="UP000515121"/>
    </source>
</evidence>
<keyword evidence="7" id="KW-0175">Coiled coil</keyword>
<organism evidence="8 9">
    <name type="scientific">Durio zibethinus</name>
    <name type="common">Durian</name>
    <dbReference type="NCBI Taxonomy" id="66656"/>
    <lineage>
        <taxon>Eukaryota</taxon>
        <taxon>Viridiplantae</taxon>
        <taxon>Streptophyta</taxon>
        <taxon>Embryophyta</taxon>
        <taxon>Tracheophyta</taxon>
        <taxon>Spermatophyta</taxon>
        <taxon>Magnoliopsida</taxon>
        <taxon>eudicotyledons</taxon>
        <taxon>Gunneridae</taxon>
        <taxon>Pentapetalae</taxon>
        <taxon>rosids</taxon>
        <taxon>malvids</taxon>
        <taxon>Malvales</taxon>
        <taxon>Malvaceae</taxon>
        <taxon>Helicteroideae</taxon>
        <taxon>Durio</taxon>
    </lineage>
</organism>
<dbReference type="PANTHER" id="PTHR12608">
    <property type="entry name" value="TRANSMEMBRANE PROTEIN HTP-1 RELATED"/>
    <property type="match status" value="1"/>
</dbReference>
<comment type="subcellular location">
    <subcellularLocation>
        <location evidence="1 6">Membrane</location>
        <topology evidence="1 6">Multi-pass membrane protein</topology>
    </subcellularLocation>
</comment>
<accession>A0A6P5Y966</accession>
<dbReference type="GeneID" id="111289903"/>
<dbReference type="RefSeq" id="XP_022736998.1">
    <property type="nucleotide sequence ID" value="XM_022881263.1"/>
</dbReference>